<proteinExistence type="predicted"/>
<sequence length="367" mass="41344">MGKSCLICEKLLVYSCLCLSTTLLPFIIITGFVLAILLFSDQSNGNFVLSGIATCFLLILSVCSCQFFVCCLYLQCRQPLWRKKEQEEDQHQQQAYDEDEHAFINPQAHHEQGIGSFPTRTPPPSYNAISAGDRARIIPTYNQVPASEVVKQESKPIADLNAYLENIKLQIEVTQFFHLCQNKNLFASNLKLGKQPLTQTPTLFGSPALKTKLAAEIIVAGNTVSLGIELMLQVIKTFRLVASEVFSEAITSLLLAKRSDDLKETIRYYSKCYKVTDIERDQVVINAIREVPVGILDPEMVVSLLICDKSKVELNIQFGRLRNAYLAAVKTNMIEEVKRIRQLAIEKGDSAIKEICERYLLQYAHKK</sequence>
<keyword evidence="1" id="KW-0812">Transmembrane</keyword>
<evidence type="ECO:0000256" key="1">
    <source>
        <dbReference type="SAM" id="Phobius"/>
    </source>
</evidence>
<accession>A0AAV7KD45</accession>
<feature type="domain" description="ZFYVE26-like TPR repeats" evidence="2">
    <location>
        <begin position="242"/>
        <end position="360"/>
    </location>
</feature>
<dbReference type="GO" id="GO:0032465">
    <property type="term" value="P:regulation of cytokinesis"/>
    <property type="evidence" value="ECO:0007669"/>
    <property type="project" value="TreeGrafter"/>
</dbReference>
<dbReference type="GO" id="GO:0000281">
    <property type="term" value="P:mitotic cytokinesis"/>
    <property type="evidence" value="ECO:0007669"/>
    <property type="project" value="InterPro"/>
</dbReference>
<dbReference type="GO" id="GO:0032266">
    <property type="term" value="F:phosphatidylinositol-3-phosphate binding"/>
    <property type="evidence" value="ECO:0007669"/>
    <property type="project" value="InterPro"/>
</dbReference>
<dbReference type="PANTHER" id="PTHR46591">
    <property type="entry name" value="ZINC FINGER FYVE DOMAIN-CONTAINING PROTEIN 26"/>
    <property type="match status" value="1"/>
</dbReference>
<keyword evidence="1" id="KW-1133">Transmembrane helix</keyword>
<evidence type="ECO:0000259" key="2">
    <source>
        <dbReference type="Pfam" id="PF25569"/>
    </source>
</evidence>
<dbReference type="GO" id="GO:0005813">
    <property type="term" value="C:centrosome"/>
    <property type="evidence" value="ECO:0007669"/>
    <property type="project" value="TreeGrafter"/>
</dbReference>
<keyword evidence="1" id="KW-0472">Membrane</keyword>
<dbReference type="EMBL" id="JAKMXF010000066">
    <property type="protein sequence ID" value="KAI6659177.1"/>
    <property type="molecule type" value="Genomic_DNA"/>
</dbReference>
<comment type="caution">
    <text evidence="3">The sequence shown here is derived from an EMBL/GenBank/DDBJ whole genome shotgun (WGS) entry which is preliminary data.</text>
</comment>
<gene>
    <name evidence="3" type="ORF">LOD99_14851</name>
</gene>
<evidence type="ECO:0000313" key="4">
    <source>
        <dbReference type="Proteomes" id="UP001165289"/>
    </source>
</evidence>
<dbReference type="GO" id="GO:0000724">
    <property type="term" value="P:double-strand break repair via homologous recombination"/>
    <property type="evidence" value="ECO:0007669"/>
    <property type="project" value="InterPro"/>
</dbReference>
<dbReference type="Proteomes" id="UP001165289">
    <property type="component" value="Unassembled WGS sequence"/>
</dbReference>
<dbReference type="AlphaFoldDB" id="A0AAV7KD45"/>
<protein>
    <recommendedName>
        <fullName evidence="2">ZFYVE26-like TPR repeats domain-containing protein</fullName>
    </recommendedName>
</protein>
<keyword evidence="4" id="KW-1185">Reference proteome</keyword>
<dbReference type="GO" id="GO:0030496">
    <property type="term" value="C:midbody"/>
    <property type="evidence" value="ECO:0007669"/>
    <property type="project" value="TreeGrafter"/>
</dbReference>
<evidence type="ECO:0000313" key="3">
    <source>
        <dbReference type="EMBL" id="KAI6659177.1"/>
    </source>
</evidence>
<name>A0AAV7KD45_9METZ</name>
<dbReference type="Pfam" id="PF25569">
    <property type="entry name" value="TPR_ZFYVE26"/>
    <property type="match status" value="1"/>
</dbReference>
<dbReference type="PANTHER" id="PTHR46591:SF1">
    <property type="entry name" value="ZINC FINGER FYVE DOMAIN-CONTAINING PROTEIN 26"/>
    <property type="match status" value="1"/>
</dbReference>
<reference evidence="3 4" key="1">
    <citation type="journal article" date="2023" name="BMC Biol.">
        <title>The compact genome of the sponge Oopsacas minuta (Hexactinellida) is lacking key metazoan core genes.</title>
        <authorList>
            <person name="Santini S."/>
            <person name="Schenkelaars Q."/>
            <person name="Jourda C."/>
            <person name="Duchesne M."/>
            <person name="Belahbib H."/>
            <person name="Rocher C."/>
            <person name="Selva M."/>
            <person name="Riesgo A."/>
            <person name="Vervoort M."/>
            <person name="Leys S.P."/>
            <person name="Kodjabachian L."/>
            <person name="Le Bivic A."/>
            <person name="Borchiellini C."/>
            <person name="Claverie J.M."/>
            <person name="Renard E."/>
        </authorList>
    </citation>
    <scope>NUCLEOTIDE SEQUENCE [LARGE SCALE GENOMIC DNA]</scope>
    <source>
        <strain evidence="3">SPO-2</strain>
    </source>
</reference>
<dbReference type="InterPro" id="IPR028730">
    <property type="entry name" value="ZFYVE26"/>
</dbReference>
<organism evidence="3 4">
    <name type="scientific">Oopsacas minuta</name>
    <dbReference type="NCBI Taxonomy" id="111878"/>
    <lineage>
        <taxon>Eukaryota</taxon>
        <taxon>Metazoa</taxon>
        <taxon>Porifera</taxon>
        <taxon>Hexactinellida</taxon>
        <taxon>Hexasterophora</taxon>
        <taxon>Lyssacinosida</taxon>
        <taxon>Leucopsacidae</taxon>
        <taxon>Oopsacas</taxon>
    </lineage>
</organism>
<feature type="transmembrane region" description="Helical" evidence="1">
    <location>
        <begin position="12"/>
        <end position="39"/>
    </location>
</feature>
<feature type="transmembrane region" description="Helical" evidence="1">
    <location>
        <begin position="51"/>
        <end position="74"/>
    </location>
</feature>
<dbReference type="InterPro" id="IPR057946">
    <property type="entry name" value="TPR_ZFYVE26"/>
</dbReference>